<evidence type="ECO:0000313" key="2">
    <source>
        <dbReference type="EMBL" id="CAH7669290.1"/>
    </source>
</evidence>
<feature type="region of interest" description="Disordered" evidence="1">
    <location>
        <begin position="1"/>
        <end position="39"/>
    </location>
</feature>
<name>A0AAV0AM55_PHAPC</name>
<feature type="compositionally biased region" description="Basic and acidic residues" evidence="1">
    <location>
        <begin position="18"/>
        <end position="33"/>
    </location>
</feature>
<protein>
    <submittedName>
        <fullName evidence="2">Expressed protein</fullName>
    </submittedName>
</protein>
<dbReference type="Proteomes" id="UP001153365">
    <property type="component" value="Unassembled WGS sequence"/>
</dbReference>
<dbReference type="AlphaFoldDB" id="A0AAV0AM55"/>
<organism evidence="2 3">
    <name type="scientific">Phakopsora pachyrhizi</name>
    <name type="common">Asian soybean rust disease fungus</name>
    <dbReference type="NCBI Taxonomy" id="170000"/>
    <lineage>
        <taxon>Eukaryota</taxon>
        <taxon>Fungi</taxon>
        <taxon>Dikarya</taxon>
        <taxon>Basidiomycota</taxon>
        <taxon>Pucciniomycotina</taxon>
        <taxon>Pucciniomycetes</taxon>
        <taxon>Pucciniales</taxon>
        <taxon>Phakopsoraceae</taxon>
        <taxon>Phakopsora</taxon>
    </lineage>
</organism>
<dbReference type="EMBL" id="CALTRL010000691">
    <property type="protein sequence ID" value="CAH7669290.1"/>
    <property type="molecule type" value="Genomic_DNA"/>
</dbReference>
<evidence type="ECO:0000256" key="1">
    <source>
        <dbReference type="SAM" id="MobiDB-lite"/>
    </source>
</evidence>
<sequence>MSAENLTKVEAPSVELSPKQKSETPAKAPEARESKRKGSLRLEIKPLPVEVEQLRLVTDLQPRPISPALIPIPGAELGSENDWGQDYVPTSPATYRLTFAPHLSLLKYTFSPLPPLTPFDSQSVFAEIQIAYLESIDKSKEKLNEINEAQEQK</sequence>
<proteinExistence type="predicted"/>
<keyword evidence="3" id="KW-1185">Reference proteome</keyword>
<evidence type="ECO:0000313" key="3">
    <source>
        <dbReference type="Proteomes" id="UP001153365"/>
    </source>
</evidence>
<reference evidence="2" key="1">
    <citation type="submission" date="2022-06" db="EMBL/GenBank/DDBJ databases">
        <authorList>
            <consortium name="SYNGENTA / RWTH Aachen University"/>
        </authorList>
    </citation>
    <scope>NUCLEOTIDE SEQUENCE</scope>
</reference>
<accession>A0AAV0AM55</accession>
<gene>
    <name evidence="2" type="ORF">PPACK8108_LOCUS3883</name>
</gene>
<comment type="caution">
    <text evidence="2">The sequence shown here is derived from an EMBL/GenBank/DDBJ whole genome shotgun (WGS) entry which is preliminary data.</text>
</comment>